<comment type="caution">
    <text evidence="1">The sequence shown here is derived from an EMBL/GenBank/DDBJ whole genome shotgun (WGS) entry which is preliminary data.</text>
</comment>
<gene>
    <name evidence="1" type="ORF">CYMTET_19003</name>
</gene>
<evidence type="ECO:0000313" key="2">
    <source>
        <dbReference type="Proteomes" id="UP001190700"/>
    </source>
</evidence>
<name>A0AAE0G6Z5_9CHLO</name>
<evidence type="ECO:0000313" key="1">
    <source>
        <dbReference type="EMBL" id="KAK3272711.1"/>
    </source>
</evidence>
<proteinExistence type="predicted"/>
<accession>A0AAE0G6Z5</accession>
<dbReference type="EMBL" id="LGRX02008824">
    <property type="protein sequence ID" value="KAK3272711.1"/>
    <property type="molecule type" value="Genomic_DNA"/>
</dbReference>
<sequence length="232" mass="25561">MLKGSAKAFAKTGEHNFDVSLFGDDLPPGEGNNHGCPIRYSLSDSCWLHVWAGAVFYGNPPFDLATCERLIRKANRDFMTSPSDTAFLFLIPHSHLRPLAAILAHWEILHVYPTGSEGIFNYRREHTYAGRPLRSAGSEGGGDRVFIAGTPFPIAVIYRDRHSAMRFTPERWLHAACAHAQGRRLAVLVDMGLDLGRPISRAQLLAHGACAESCAACACMKLRRPSPKKPPK</sequence>
<protein>
    <submittedName>
        <fullName evidence="1">Uncharacterized protein</fullName>
    </submittedName>
</protein>
<dbReference type="Proteomes" id="UP001190700">
    <property type="component" value="Unassembled WGS sequence"/>
</dbReference>
<dbReference type="AlphaFoldDB" id="A0AAE0G6Z5"/>
<organism evidence="1 2">
    <name type="scientific">Cymbomonas tetramitiformis</name>
    <dbReference type="NCBI Taxonomy" id="36881"/>
    <lineage>
        <taxon>Eukaryota</taxon>
        <taxon>Viridiplantae</taxon>
        <taxon>Chlorophyta</taxon>
        <taxon>Pyramimonadophyceae</taxon>
        <taxon>Pyramimonadales</taxon>
        <taxon>Pyramimonadaceae</taxon>
        <taxon>Cymbomonas</taxon>
    </lineage>
</organism>
<keyword evidence="2" id="KW-1185">Reference proteome</keyword>
<reference evidence="1 2" key="1">
    <citation type="journal article" date="2015" name="Genome Biol. Evol.">
        <title>Comparative Genomics of a Bacterivorous Green Alga Reveals Evolutionary Causalities and Consequences of Phago-Mixotrophic Mode of Nutrition.</title>
        <authorList>
            <person name="Burns J.A."/>
            <person name="Paasch A."/>
            <person name="Narechania A."/>
            <person name="Kim E."/>
        </authorList>
    </citation>
    <scope>NUCLEOTIDE SEQUENCE [LARGE SCALE GENOMIC DNA]</scope>
    <source>
        <strain evidence="1 2">PLY_AMNH</strain>
    </source>
</reference>